<evidence type="ECO:0000313" key="1">
    <source>
        <dbReference type="EMBL" id="MER2289570.1"/>
    </source>
</evidence>
<sequence length="80" mass="8932">MRLDLGHKGDWIVDPRELALRLGVSVAALKRHERLGQVEARIKPGSGADAAETRVTVRLNDKGWRGTFDRSGALIAEERW</sequence>
<protein>
    <submittedName>
        <fullName evidence="1">DUF6522 family protein</fullName>
    </submittedName>
</protein>
<dbReference type="RefSeq" id="WP_350378798.1">
    <property type="nucleotide sequence ID" value="NZ_JBELQD010000015.1"/>
</dbReference>
<dbReference type="Pfam" id="PF20132">
    <property type="entry name" value="DUF6522"/>
    <property type="match status" value="1"/>
</dbReference>
<accession>A0ABV1R433</accession>
<dbReference type="InterPro" id="IPR045389">
    <property type="entry name" value="DUF6522"/>
</dbReference>
<dbReference type="Proteomes" id="UP001432995">
    <property type="component" value="Unassembled WGS sequence"/>
</dbReference>
<proteinExistence type="predicted"/>
<organism evidence="1 2">
    <name type="scientific">Methylobacterium brachiatum</name>
    <dbReference type="NCBI Taxonomy" id="269660"/>
    <lineage>
        <taxon>Bacteria</taxon>
        <taxon>Pseudomonadati</taxon>
        <taxon>Pseudomonadota</taxon>
        <taxon>Alphaproteobacteria</taxon>
        <taxon>Hyphomicrobiales</taxon>
        <taxon>Methylobacteriaceae</taxon>
        <taxon>Methylobacterium</taxon>
    </lineage>
</organism>
<keyword evidence="2" id="KW-1185">Reference proteome</keyword>
<reference evidence="1" key="1">
    <citation type="submission" date="2024-06" db="EMBL/GenBank/DDBJ databases">
        <authorList>
            <person name="Campbell A.G."/>
        </authorList>
    </citation>
    <scope>NUCLEOTIDE SEQUENCE</scope>
    <source>
        <strain evidence="1">EM17</strain>
    </source>
</reference>
<evidence type="ECO:0000313" key="2">
    <source>
        <dbReference type="Proteomes" id="UP001432995"/>
    </source>
</evidence>
<gene>
    <name evidence="1" type="ORF">ABS770_14970</name>
</gene>
<comment type="caution">
    <text evidence="1">The sequence shown here is derived from an EMBL/GenBank/DDBJ whole genome shotgun (WGS) entry which is preliminary data.</text>
</comment>
<dbReference type="EMBL" id="JBELQD010000015">
    <property type="protein sequence ID" value="MER2289570.1"/>
    <property type="molecule type" value="Genomic_DNA"/>
</dbReference>
<name>A0ABV1R433_9HYPH</name>